<accession>A0A835ES28</accession>
<name>A0A835ES28_9POAL</name>
<dbReference type="Pfam" id="PF00106">
    <property type="entry name" value="adh_short"/>
    <property type="match status" value="1"/>
</dbReference>
<dbReference type="CDD" id="cd05324">
    <property type="entry name" value="carb_red_PTCR-like_SDR_c"/>
    <property type="match status" value="1"/>
</dbReference>
<evidence type="ECO:0000256" key="3">
    <source>
        <dbReference type="ARBA" id="ARBA00023002"/>
    </source>
</evidence>
<comment type="similarity">
    <text evidence="1 4">Belongs to the short-chain dehydrogenases/reductases (SDR) family.</text>
</comment>
<dbReference type="Pfam" id="PF13561">
    <property type="entry name" value="adh_short_C2"/>
    <property type="match status" value="1"/>
</dbReference>
<dbReference type="SUPFAM" id="SSF51735">
    <property type="entry name" value="NAD(P)-binding Rossmann-fold domains"/>
    <property type="match status" value="1"/>
</dbReference>
<dbReference type="GO" id="GO:0016020">
    <property type="term" value="C:membrane"/>
    <property type="evidence" value="ECO:0007669"/>
    <property type="project" value="TreeGrafter"/>
</dbReference>
<dbReference type="AlphaFoldDB" id="A0A835ES28"/>
<dbReference type="InterPro" id="IPR002347">
    <property type="entry name" value="SDR_fam"/>
</dbReference>
<evidence type="ECO:0000256" key="4">
    <source>
        <dbReference type="RuleBase" id="RU000363"/>
    </source>
</evidence>
<dbReference type="PANTHER" id="PTHR43490">
    <property type="entry name" value="(+)-NEOMENTHOL DEHYDROGENASE"/>
    <property type="match status" value="1"/>
</dbReference>
<keyword evidence="7" id="KW-1185">Reference proteome</keyword>
<dbReference type="Gene3D" id="3.40.50.720">
    <property type="entry name" value="NAD(P)-binding Rossmann-like Domain"/>
    <property type="match status" value="1"/>
</dbReference>
<dbReference type="PANTHER" id="PTHR43490:SF78">
    <property type="entry name" value="OS04G0532100 PROTEIN"/>
    <property type="match status" value="1"/>
</dbReference>
<evidence type="ECO:0000256" key="1">
    <source>
        <dbReference type="ARBA" id="ARBA00006484"/>
    </source>
</evidence>
<gene>
    <name evidence="6" type="ORF">HU200_032641</name>
</gene>
<evidence type="ECO:0000313" key="7">
    <source>
        <dbReference type="Proteomes" id="UP000636709"/>
    </source>
</evidence>
<dbReference type="InterPro" id="IPR036291">
    <property type="entry name" value="NAD(P)-bd_dom_sf"/>
</dbReference>
<dbReference type="EMBL" id="JACEFO010001783">
    <property type="protein sequence ID" value="KAF8702809.1"/>
    <property type="molecule type" value="Genomic_DNA"/>
</dbReference>
<dbReference type="OrthoDB" id="1933717at2759"/>
<organism evidence="6 7">
    <name type="scientific">Digitaria exilis</name>
    <dbReference type="NCBI Taxonomy" id="1010633"/>
    <lineage>
        <taxon>Eukaryota</taxon>
        <taxon>Viridiplantae</taxon>
        <taxon>Streptophyta</taxon>
        <taxon>Embryophyta</taxon>
        <taxon>Tracheophyta</taxon>
        <taxon>Spermatophyta</taxon>
        <taxon>Magnoliopsida</taxon>
        <taxon>Liliopsida</taxon>
        <taxon>Poales</taxon>
        <taxon>Poaceae</taxon>
        <taxon>PACMAD clade</taxon>
        <taxon>Panicoideae</taxon>
        <taxon>Panicodae</taxon>
        <taxon>Paniceae</taxon>
        <taxon>Anthephorinae</taxon>
        <taxon>Digitaria</taxon>
    </lineage>
</organism>
<comment type="caution">
    <text evidence="6">The sequence shown here is derived from an EMBL/GenBank/DDBJ whole genome shotgun (WGS) entry which is preliminary data.</text>
</comment>
<dbReference type="EC" id="1.1.1.-" evidence="5"/>
<dbReference type="Proteomes" id="UP000636709">
    <property type="component" value="Unassembled WGS sequence"/>
</dbReference>
<dbReference type="GO" id="GO:0016616">
    <property type="term" value="F:oxidoreductase activity, acting on the CH-OH group of donors, NAD or NADP as acceptor"/>
    <property type="evidence" value="ECO:0007669"/>
    <property type="project" value="InterPro"/>
</dbReference>
<dbReference type="InterPro" id="IPR045313">
    <property type="entry name" value="CBR1-like"/>
</dbReference>
<dbReference type="PRINTS" id="PR00080">
    <property type="entry name" value="SDRFAMILY"/>
</dbReference>
<protein>
    <recommendedName>
        <fullName evidence="5">Short-chain dehydrogenase/reductase</fullName>
        <ecNumber evidence="5">1.1.1.-</ecNumber>
    </recommendedName>
</protein>
<evidence type="ECO:0000313" key="6">
    <source>
        <dbReference type="EMBL" id="KAF8702809.1"/>
    </source>
</evidence>
<reference evidence="6" key="1">
    <citation type="submission" date="2020-07" db="EMBL/GenBank/DDBJ databases">
        <title>Genome sequence and genetic diversity analysis of an under-domesticated orphan crop, white fonio (Digitaria exilis).</title>
        <authorList>
            <person name="Bennetzen J.L."/>
            <person name="Chen S."/>
            <person name="Ma X."/>
            <person name="Wang X."/>
            <person name="Yssel A.E.J."/>
            <person name="Chaluvadi S.R."/>
            <person name="Johnson M."/>
            <person name="Gangashetty P."/>
            <person name="Hamidou F."/>
            <person name="Sanogo M.D."/>
            <person name="Zwaenepoel A."/>
            <person name="Wallace J."/>
            <person name="Van De Peer Y."/>
            <person name="Van Deynze A."/>
        </authorList>
    </citation>
    <scope>NUCLEOTIDE SEQUENCE</scope>
    <source>
        <tissue evidence="6">Leaves</tissue>
    </source>
</reference>
<keyword evidence="3 5" id="KW-0560">Oxidoreductase</keyword>
<proteinExistence type="inferred from homology"/>
<dbReference type="FunFam" id="3.40.50.720:FF:000396">
    <property type="entry name" value="(+)-neomenthol dehydrogenase"/>
    <property type="match status" value="1"/>
</dbReference>
<evidence type="ECO:0000256" key="5">
    <source>
        <dbReference type="RuleBase" id="RU369024"/>
    </source>
</evidence>
<keyword evidence="2 5" id="KW-0521">NADP</keyword>
<dbReference type="PRINTS" id="PR00081">
    <property type="entry name" value="GDHRDH"/>
</dbReference>
<sequence length="308" mass="33927">MEISISSSPSTRIAVVTGGNKGIGLEVCRQLAGNGVTIVLTARDEMRGEAAVDKLRELGLSNVIFHQLDITDASSIARLADFLKTRFGRLDILINNAAFGGVEYVRDPASGSVTSDEELRGMDRDRRLEWLWRNSRETYEAAKKGLQTNYYGTKHVIEALLPLVQASPDGRIVNVSSDFGLLRFFRNEELKQELNDVGNLSEERLDELLDMFLKDFEAGKVDERGWPAAFAAYKVAKAAMNAYSRILAAKQPAVRVNCVHPGYIKTDMTIHSGLLTPEEGGRRVVKVALLPEGVTGAFFEDGEEASFV</sequence>
<evidence type="ECO:0000256" key="2">
    <source>
        <dbReference type="ARBA" id="ARBA00022857"/>
    </source>
</evidence>